<feature type="transmembrane region" description="Helical" evidence="1">
    <location>
        <begin position="400"/>
        <end position="418"/>
    </location>
</feature>
<dbReference type="Proteomes" id="UP000178859">
    <property type="component" value="Unassembled WGS sequence"/>
</dbReference>
<proteinExistence type="predicted"/>
<feature type="transmembrane region" description="Helical" evidence="1">
    <location>
        <begin position="374"/>
        <end position="393"/>
    </location>
</feature>
<feature type="transmembrane region" description="Helical" evidence="1">
    <location>
        <begin position="52"/>
        <end position="75"/>
    </location>
</feature>
<protein>
    <recommendedName>
        <fullName evidence="4">Membrane protein 6-pyruvoyl-tetrahydropterin synthase-related domain-containing protein</fullName>
    </recommendedName>
</protein>
<keyword evidence="1" id="KW-0812">Transmembrane</keyword>
<reference evidence="2 3" key="1">
    <citation type="journal article" date="2016" name="Nat. Commun.">
        <title>Thousands of microbial genomes shed light on interconnected biogeochemical processes in an aquifer system.</title>
        <authorList>
            <person name="Anantharaman K."/>
            <person name="Brown C.T."/>
            <person name="Hug L.A."/>
            <person name="Sharon I."/>
            <person name="Castelle C.J."/>
            <person name="Probst A.J."/>
            <person name="Thomas B.C."/>
            <person name="Singh A."/>
            <person name="Wilkins M.J."/>
            <person name="Karaoz U."/>
            <person name="Brodie E.L."/>
            <person name="Williams K.H."/>
            <person name="Hubbard S.S."/>
            <person name="Banfield J.F."/>
        </authorList>
    </citation>
    <scope>NUCLEOTIDE SEQUENCE [LARGE SCALE GENOMIC DNA]</scope>
</reference>
<gene>
    <name evidence="2" type="ORF">A3I48_03145</name>
</gene>
<feature type="transmembrane region" description="Helical" evidence="1">
    <location>
        <begin position="87"/>
        <end position="110"/>
    </location>
</feature>
<evidence type="ECO:0000313" key="3">
    <source>
        <dbReference type="Proteomes" id="UP000178859"/>
    </source>
</evidence>
<feature type="transmembrane region" description="Helical" evidence="1">
    <location>
        <begin position="171"/>
        <end position="188"/>
    </location>
</feature>
<evidence type="ECO:0000256" key="1">
    <source>
        <dbReference type="SAM" id="Phobius"/>
    </source>
</evidence>
<name>A0A1F5MHS7_9BACT</name>
<comment type="caution">
    <text evidence="2">The sequence shown here is derived from an EMBL/GenBank/DDBJ whole genome shotgun (WGS) entry which is preliminary data.</text>
</comment>
<feature type="transmembrane region" description="Helical" evidence="1">
    <location>
        <begin position="295"/>
        <end position="317"/>
    </location>
</feature>
<keyword evidence="1" id="KW-1133">Transmembrane helix</keyword>
<dbReference type="Gene3D" id="2.60.120.430">
    <property type="entry name" value="Galactose-binding lectin"/>
    <property type="match status" value="1"/>
</dbReference>
<organism evidence="2 3">
    <name type="scientific">Candidatus Daviesbacteria bacterium RIFCSPLOWO2_02_FULL_36_7</name>
    <dbReference type="NCBI Taxonomy" id="1797792"/>
    <lineage>
        <taxon>Bacteria</taxon>
        <taxon>Candidatus Daviesiibacteriota</taxon>
    </lineage>
</organism>
<feature type="transmembrane region" description="Helical" evidence="1">
    <location>
        <begin position="875"/>
        <end position="896"/>
    </location>
</feature>
<keyword evidence="1" id="KW-0472">Membrane</keyword>
<feature type="transmembrane region" description="Helical" evidence="1">
    <location>
        <begin position="194"/>
        <end position="212"/>
    </location>
</feature>
<feature type="transmembrane region" description="Helical" evidence="1">
    <location>
        <begin position="329"/>
        <end position="354"/>
    </location>
</feature>
<dbReference type="AlphaFoldDB" id="A0A1F5MHS7"/>
<feature type="transmembrane region" description="Helical" evidence="1">
    <location>
        <begin position="147"/>
        <end position="164"/>
    </location>
</feature>
<evidence type="ECO:0000313" key="2">
    <source>
        <dbReference type="EMBL" id="OGE64931.1"/>
    </source>
</evidence>
<feature type="transmembrane region" description="Helical" evidence="1">
    <location>
        <begin position="219"/>
        <end position="240"/>
    </location>
</feature>
<feature type="transmembrane region" description="Helical" evidence="1">
    <location>
        <begin position="6"/>
        <end position="25"/>
    </location>
</feature>
<feature type="transmembrane region" description="Helical" evidence="1">
    <location>
        <begin position="122"/>
        <end position="141"/>
    </location>
</feature>
<sequence length="902" mass="104237">MHAYFSYKFLLPLILIPLFLVGIWFRSGSIMGVGEESLSFYNPLKTFKISGVWLEFGTGIVNLGVLSRSILFYTVSLLHENLHIPNFILQAVVFLILLLVGTVSCYFLTLNLLGQQPFNQKISLISSIFYLLNPFTISQIWGRTLTSQYFAFPLLPLSILIFLLGLKRRQYIFAIFLTFTSLIFSTAFGFPTFIIVYWLVLTITLVSWMINSKQKKKDFFFCSSFFILSLFLWIVANFWWLQGYLPINNIVTGRLGDPGGNLDSLIGVSRNFTPDLVIRLLQRSYFSEVGYYGKIYVSIPFKLISFLLPFFAIWGFIKAIKYDQLRQFKFFIILFILGLFVSLGANPPLGWLFIWIFKKVSLLQMFRNPYEKFGLVYVLGYAPLFATGLIYFFQQRFKRWGLMLVLFILCGVFVWPIWTGRIFAGPDKKVGVPVPSYYQELNDFLNKNSEDFRVFMTPVWGGEVSTYLWEDTVYWGTDPSLFLFNQPTISNLFHFPYYYDFVSNIRRYMGRIDLAPVLSLLRTKYLVDRDDAIMIPETERLHYKFLTTAIQPPNDASIVRRSVCQNMNVSPQDTSPTRLTCQIPENEQDWQGVSYLHLEIKTNIASSLEVGIRDKKEVRNLWEGKAASEYQTDENNWTSIIIPINAPTAYSYNDPIDLAHISFLDILAYPKDSQNTDAINIDLKEVKLDSGKEVETNEFRLIKTFGKLKLYEPNNFKSPPEFGSLSQINQVDDFVGLFQLVNQKRDSIDQMGFLLNSQNIGKDLSSLAKTTDSTIVNKYKLSETRYWIETDQNSGDGFLLLSKTFYPQWKVIPNIGKDELDGSFGNDLRLLRKSFLSESNHFVVNGYANLWKIGQNKEYAIVFMPQIMENIGSKVSIFSVVVMIVITSIWGMIKLFQFYQRK</sequence>
<accession>A0A1F5MHS7</accession>
<evidence type="ECO:0008006" key="4">
    <source>
        <dbReference type="Google" id="ProtNLM"/>
    </source>
</evidence>
<dbReference type="EMBL" id="MFDT01000018">
    <property type="protein sequence ID" value="OGE64931.1"/>
    <property type="molecule type" value="Genomic_DNA"/>
</dbReference>